<dbReference type="SMART" id="SM00903">
    <property type="entry name" value="Flavin_Reduct"/>
    <property type="match status" value="1"/>
</dbReference>
<dbReference type="Pfam" id="PF01613">
    <property type="entry name" value="Flavin_Reduct"/>
    <property type="match status" value="1"/>
</dbReference>
<keyword evidence="3" id="KW-0288">FMN</keyword>
<feature type="domain" description="Flavin reductase like" evidence="5">
    <location>
        <begin position="19"/>
        <end position="170"/>
    </location>
</feature>
<evidence type="ECO:0000259" key="5">
    <source>
        <dbReference type="SMART" id="SM00903"/>
    </source>
</evidence>
<dbReference type="PANTHER" id="PTHR33798">
    <property type="entry name" value="FLAVOPROTEIN OXYGENASE"/>
    <property type="match status" value="1"/>
</dbReference>
<dbReference type="PANTHER" id="PTHR33798:SF5">
    <property type="entry name" value="FLAVIN REDUCTASE LIKE DOMAIN-CONTAINING PROTEIN"/>
    <property type="match status" value="1"/>
</dbReference>
<comment type="similarity">
    <text evidence="4">Belongs to the flavoredoxin family.</text>
</comment>
<accession>A0ABM7MAA3</accession>
<organism evidence="6 7">
    <name type="scientific">Thiomicrorhabdus immobilis</name>
    <dbReference type="NCBI Taxonomy" id="2791037"/>
    <lineage>
        <taxon>Bacteria</taxon>
        <taxon>Pseudomonadati</taxon>
        <taxon>Pseudomonadota</taxon>
        <taxon>Gammaproteobacteria</taxon>
        <taxon>Thiotrichales</taxon>
        <taxon>Piscirickettsiaceae</taxon>
        <taxon>Thiomicrorhabdus</taxon>
    </lineage>
</organism>
<keyword evidence="2" id="KW-0285">Flavoprotein</keyword>
<evidence type="ECO:0000256" key="3">
    <source>
        <dbReference type="ARBA" id="ARBA00022643"/>
    </source>
</evidence>
<gene>
    <name evidence="6" type="primary">yaiB</name>
    <name evidence="6" type="ORF">THMIRHAM_00430</name>
</gene>
<dbReference type="InterPro" id="IPR012349">
    <property type="entry name" value="Split_barrel_FMN-bd"/>
</dbReference>
<evidence type="ECO:0000256" key="4">
    <source>
        <dbReference type="ARBA" id="ARBA00038054"/>
    </source>
</evidence>
<comment type="cofactor">
    <cofactor evidence="1">
        <name>FMN</name>
        <dbReference type="ChEBI" id="CHEBI:58210"/>
    </cofactor>
</comment>
<evidence type="ECO:0000313" key="7">
    <source>
        <dbReference type="Proteomes" id="UP001054820"/>
    </source>
</evidence>
<keyword evidence="7" id="KW-1185">Reference proteome</keyword>
<name>A0ABM7MAA3_9GAMM</name>
<evidence type="ECO:0000256" key="2">
    <source>
        <dbReference type="ARBA" id="ARBA00022630"/>
    </source>
</evidence>
<dbReference type="SUPFAM" id="SSF50475">
    <property type="entry name" value="FMN-binding split barrel"/>
    <property type="match status" value="1"/>
</dbReference>
<keyword evidence="6" id="KW-0503">Monooxygenase</keyword>
<sequence length="202" mass="21489">MLFDTATIQPSQIYPLLVGGIIPRPIAWVSTQNKTGLTNLAPYSFFSVASVNPPILTITNIAGADRLAKDTLGNLLKTGECVINIVAMDQLDDMNQSCAGYSPEHSEIDEIGIETVASSHVSPPGIKASPVRYECTLRETLTLSDKPAGGVLVLLDVVAIYVDDKVVFDGVIQADLLNTVGKLGGNGYCTVACDIELERPVL</sequence>
<keyword evidence="6" id="KW-0560">Oxidoreductase</keyword>
<dbReference type="RefSeq" id="WP_237261963.1">
    <property type="nucleotide sequence ID" value="NZ_AP024202.1"/>
</dbReference>
<reference evidence="6" key="1">
    <citation type="journal article" date="2022" name="Arch. Microbiol.">
        <title>Thiomicrorhabdus immobilis sp. nov., a mesophilic sulfur-oxidizing bacterium isolated from sediment of a brackish lake in northern Japan.</title>
        <authorList>
            <person name="Kojima H."/>
            <person name="Mochizuki J."/>
            <person name="Kanda M."/>
            <person name="Watanabe T."/>
            <person name="Fukui M."/>
        </authorList>
    </citation>
    <scope>NUCLEOTIDE SEQUENCE</scope>
    <source>
        <strain evidence="6">Am19</strain>
    </source>
</reference>
<dbReference type="GO" id="GO:0004497">
    <property type="term" value="F:monooxygenase activity"/>
    <property type="evidence" value="ECO:0007669"/>
    <property type="project" value="UniProtKB-KW"/>
</dbReference>
<evidence type="ECO:0000313" key="6">
    <source>
        <dbReference type="EMBL" id="BCN92258.1"/>
    </source>
</evidence>
<dbReference type="Gene3D" id="2.30.110.10">
    <property type="entry name" value="Electron Transport, Fmn-binding Protein, Chain A"/>
    <property type="match status" value="1"/>
</dbReference>
<dbReference type="EMBL" id="AP024202">
    <property type="protein sequence ID" value="BCN92258.1"/>
    <property type="molecule type" value="Genomic_DNA"/>
</dbReference>
<proteinExistence type="inferred from homology"/>
<evidence type="ECO:0000256" key="1">
    <source>
        <dbReference type="ARBA" id="ARBA00001917"/>
    </source>
</evidence>
<dbReference type="Proteomes" id="UP001054820">
    <property type="component" value="Chromosome"/>
</dbReference>
<dbReference type="InterPro" id="IPR002563">
    <property type="entry name" value="Flavin_Rdtase-like_dom"/>
</dbReference>
<protein>
    <submittedName>
        <fullName evidence="6">Nitrilotriacetate monooxygenase</fullName>
    </submittedName>
</protein>